<dbReference type="PATRIC" id="fig|28128.5.peg.2198"/>
<dbReference type="RefSeq" id="WP_060941092.1">
    <property type="nucleotide sequence ID" value="NZ_JAIHUT010000113.1"/>
</dbReference>
<dbReference type="OrthoDB" id="9798200at2"/>
<dbReference type="AlphaFoldDB" id="A0A133PY50"/>
<protein>
    <recommendedName>
        <fullName evidence="3">Transcriptional regulator, AbiEi antitoxin, Type IV TA system</fullName>
    </recommendedName>
</protein>
<gene>
    <name evidence="1" type="ORF">HMPREF3226_02135</name>
</gene>
<dbReference type="STRING" id="28128.HMPREF3226_02135"/>
<organism evidence="1 2">
    <name type="scientific">Prevotella corporis</name>
    <dbReference type="NCBI Taxonomy" id="28128"/>
    <lineage>
        <taxon>Bacteria</taxon>
        <taxon>Pseudomonadati</taxon>
        <taxon>Bacteroidota</taxon>
        <taxon>Bacteroidia</taxon>
        <taxon>Bacteroidales</taxon>
        <taxon>Prevotellaceae</taxon>
        <taxon>Prevotella</taxon>
    </lineage>
</organism>
<name>A0A133PY50_9BACT</name>
<sequence length="213" mass="24185">MLTFSKDKKVVDVLRRDIEKAETGTLFFNNSFPEYDDEYVGKILSDFVRQGLLLRLSRGIYLKTKETKFGVVYPTTEDIARAIAERDNAEILPTGSTALNMLGLSEQVTMTPVFLTSGSARKIKCGNKTITFKRGVPKNFALKGKVTRLLVQAMKAIGERNYNDEWESAINVILSKYPEDDTMSEDLKVMPAWIRRKIIKILNNKNHEQLAES</sequence>
<evidence type="ECO:0008006" key="3">
    <source>
        <dbReference type="Google" id="ProtNLM"/>
    </source>
</evidence>
<dbReference type="InterPro" id="IPR045738">
    <property type="entry name" value="DUF6088"/>
</dbReference>
<comment type="caution">
    <text evidence="1">The sequence shown here is derived from an EMBL/GenBank/DDBJ whole genome shotgun (WGS) entry which is preliminary data.</text>
</comment>
<keyword evidence="2" id="KW-1185">Reference proteome</keyword>
<dbReference type="EMBL" id="LRQG01000189">
    <property type="protein sequence ID" value="KXA35027.1"/>
    <property type="molecule type" value="Genomic_DNA"/>
</dbReference>
<proteinExistence type="predicted"/>
<accession>A0A133PY50</accession>
<evidence type="ECO:0000313" key="1">
    <source>
        <dbReference type="EMBL" id="KXA35027.1"/>
    </source>
</evidence>
<evidence type="ECO:0000313" key="2">
    <source>
        <dbReference type="Proteomes" id="UP000070533"/>
    </source>
</evidence>
<reference evidence="2" key="1">
    <citation type="submission" date="2016-01" db="EMBL/GenBank/DDBJ databases">
        <authorList>
            <person name="Mitreva M."/>
            <person name="Pepin K.H."/>
            <person name="Mihindukulasuriya K.A."/>
            <person name="Fulton R."/>
            <person name="Fronick C."/>
            <person name="O'Laughlin M."/>
            <person name="Miner T."/>
            <person name="Herter B."/>
            <person name="Rosa B.A."/>
            <person name="Cordes M."/>
            <person name="Tomlinson C."/>
            <person name="Wollam A."/>
            <person name="Palsikar V.B."/>
            <person name="Mardis E.R."/>
            <person name="Wilson R.K."/>
        </authorList>
    </citation>
    <scope>NUCLEOTIDE SEQUENCE [LARGE SCALE GENOMIC DNA]</scope>
    <source>
        <strain evidence="2">MJR7716</strain>
    </source>
</reference>
<dbReference type="Pfam" id="PF19570">
    <property type="entry name" value="DUF6088"/>
    <property type="match status" value="1"/>
</dbReference>
<dbReference type="Proteomes" id="UP000070533">
    <property type="component" value="Unassembled WGS sequence"/>
</dbReference>